<reference evidence="2" key="1">
    <citation type="submission" date="2015-04" db="UniProtKB">
        <authorList>
            <consortium name="EnsemblPlants"/>
        </authorList>
    </citation>
    <scope>IDENTIFICATION</scope>
</reference>
<dbReference type="EnsemblPlants" id="OMERI02G15310.2">
    <property type="protein sequence ID" value="OMERI02G15310.2"/>
    <property type="gene ID" value="OMERI02G15310"/>
</dbReference>
<accession>A0A0E0CK17</accession>
<feature type="region of interest" description="Disordered" evidence="1">
    <location>
        <begin position="1"/>
        <end position="21"/>
    </location>
</feature>
<dbReference type="AlphaFoldDB" id="A0A0E0CK17"/>
<proteinExistence type="predicted"/>
<evidence type="ECO:0000313" key="2">
    <source>
        <dbReference type="EnsemblPlants" id="OMERI02G15310.2"/>
    </source>
</evidence>
<organism evidence="2">
    <name type="scientific">Oryza meridionalis</name>
    <dbReference type="NCBI Taxonomy" id="40149"/>
    <lineage>
        <taxon>Eukaryota</taxon>
        <taxon>Viridiplantae</taxon>
        <taxon>Streptophyta</taxon>
        <taxon>Embryophyta</taxon>
        <taxon>Tracheophyta</taxon>
        <taxon>Spermatophyta</taxon>
        <taxon>Magnoliopsida</taxon>
        <taxon>Liliopsida</taxon>
        <taxon>Poales</taxon>
        <taxon>Poaceae</taxon>
        <taxon>BOP clade</taxon>
        <taxon>Oryzoideae</taxon>
        <taxon>Oryzeae</taxon>
        <taxon>Oryzinae</taxon>
        <taxon>Oryza</taxon>
    </lineage>
</organism>
<dbReference type="Gramene" id="OMERI02G15310.2">
    <property type="protein sequence ID" value="OMERI02G15310.2"/>
    <property type="gene ID" value="OMERI02G15310"/>
</dbReference>
<protein>
    <submittedName>
        <fullName evidence="2">Uncharacterized protein</fullName>
    </submittedName>
</protein>
<dbReference type="Proteomes" id="UP000008021">
    <property type="component" value="Chromosome 2"/>
</dbReference>
<name>A0A0E0CK17_9ORYZ</name>
<feature type="compositionally biased region" description="Basic and acidic residues" evidence="1">
    <location>
        <begin position="11"/>
        <end position="21"/>
    </location>
</feature>
<evidence type="ECO:0000256" key="1">
    <source>
        <dbReference type="SAM" id="MobiDB-lite"/>
    </source>
</evidence>
<sequence length="62" mass="7010">MASSRRYRKGSGPERDEKPELKVQTRGYKLAKAVIDSLSYHWDGHLGCCLPESSPCFRSNLP</sequence>
<keyword evidence="3" id="KW-1185">Reference proteome</keyword>
<reference evidence="2" key="2">
    <citation type="submission" date="2018-05" db="EMBL/GenBank/DDBJ databases">
        <title>OmerRS3 (Oryza meridionalis Reference Sequence Version 3).</title>
        <authorList>
            <person name="Zhang J."/>
            <person name="Kudrna D."/>
            <person name="Lee S."/>
            <person name="Talag J."/>
            <person name="Welchert J."/>
            <person name="Wing R.A."/>
        </authorList>
    </citation>
    <scope>NUCLEOTIDE SEQUENCE [LARGE SCALE GENOMIC DNA]</scope>
    <source>
        <strain evidence="2">cv. OR44</strain>
    </source>
</reference>
<dbReference type="HOGENOM" id="CLU_2907951_0_0_1"/>
<evidence type="ECO:0000313" key="3">
    <source>
        <dbReference type="Proteomes" id="UP000008021"/>
    </source>
</evidence>